<keyword evidence="1" id="KW-0812">Transmembrane</keyword>
<keyword evidence="1" id="KW-0472">Membrane</keyword>
<proteinExistence type="predicted"/>
<organism evidence="2 3">
    <name type="scientific">Saltatorellus ferox</name>
    <dbReference type="NCBI Taxonomy" id="2528018"/>
    <lineage>
        <taxon>Bacteria</taxon>
        <taxon>Pseudomonadati</taxon>
        <taxon>Planctomycetota</taxon>
        <taxon>Planctomycetia</taxon>
        <taxon>Planctomycetia incertae sedis</taxon>
        <taxon>Saltatorellus</taxon>
    </lineage>
</organism>
<protein>
    <recommendedName>
        <fullName evidence="4">CcmD family protein</fullName>
    </recommendedName>
</protein>
<evidence type="ECO:0000313" key="2">
    <source>
        <dbReference type="EMBL" id="QDV08330.1"/>
    </source>
</evidence>
<reference evidence="2 3" key="1">
    <citation type="submission" date="2019-02" db="EMBL/GenBank/DDBJ databases">
        <title>Deep-cultivation of Planctomycetes and their phenomic and genomic characterization uncovers novel biology.</title>
        <authorList>
            <person name="Wiegand S."/>
            <person name="Jogler M."/>
            <person name="Boedeker C."/>
            <person name="Pinto D."/>
            <person name="Vollmers J."/>
            <person name="Rivas-Marin E."/>
            <person name="Kohn T."/>
            <person name="Peeters S.H."/>
            <person name="Heuer A."/>
            <person name="Rast P."/>
            <person name="Oberbeckmann S."/>
            <person name="Bunk B."/>
            <person name="Jeske O."/>
            <person name="Meyerdierks A."/>
            <person name="Storesund J.E."/>
            <person name="Kallscheuer N."/>
            <person name="Luecker S."/>
            <person name="Lage O.M."/>
            <person name="Pohl T."/>
            <person name="Merkel B.J."/>
            <person name="Hornburger P."/>
            <person name="Mueller R.-W."/>
            <person name="Bruemmer F."/>
            <person name="Labrenz M."/>
            <person name="Spormann A.M."/>
            <person name="Op den Camp H."/>
            <person name="Overmann J."/>
            <person name="Amann R."/>
            <person name="Jetten M.S.M."/>
            <person name="Mascher T."/>
            <person name="Medema M.H."/>
            <person name="Devos D.P."/>
            <person name="Kaster A.-K."/>
            <person name="Ovreas L."/>
            <person name="Rohde M."/>
            <person name="Galperin M.Y."/>
            <person name="Jogler C."/>
        </authorList>
    </citation>
    <scope>NUCLEOTIDE SEQUENCE [LARGE SCALE GENOMIC DNA]</scope>
    <source>
        <strain evidence="2 3">Poly30</strain>
    </source>
</reference>
<dbReference type="EMBL" id="CP036434">
    <property type="protein sequence ID" value="QDV08330.1"/>
    <property type="molecule type" value="Genomic_DNA"/>
</dbReference>
<gene>
    <name evidence="2" type="ORF">Poly30_38680</name>
</gene>
<evidence type="ECO:0008006" key="4">
    <source>
        <dbReference type="Google" id="ProtNLM"/>
    </source>
</evidence>
<dbReference type="AlphaFoldDB" id="A0A518EW66"/>
<dbReference type="RefSeq" id="WP_419190379.1">
    <property type="nucleotide sequence ID" value="NZ_CP036434.1"/>
</dbReference>
<keyword evidence="3" id="KW-1185">Reference proteome</keyword>
<dbReference type="Proteomes" id="UP000320390">
    <property type="component" value="Chromosome"/>
</dbReference>
<name>A0A518EW66_9BACT</name>
<evidence type="ECO:0000256" key="1">
    <source>
        <dbReference type="SAM" id="Phobius"/>
    </source>
</evidence>
<accession>A0A518EW66</accession>
<sequence length="51" mass="6114">MTFHPLILGGLGLALIMFFTWALELHRTQREILAELKRVREELELQNRRPR</sequence>
<evidence type="ECO:0000313" key="3">
    <source>
        <dbReference type="Proteomes" id="UP000320390"/>
    </source>
</evidence>
<keyword evidence="1" id="KW-1133">Transmembrane helix</keyword>
<feature type="transmembrane region" description="Helical" evidence="1">
    <location>
        <begin position="6"/>
        <end position="23"/>
    </location>
</feature>